<evidence type="ECO:0000256" key="6">
    <source>
        <dbReference type="ARBA" id="ARBA00023110"/>
    </source>
</evidence>
<dbReference type="GO" id="GO:0043335">
    <property type="term" value="P:protein unfolding"/>
    <property type="evidence" value="ECO:0007669"/>
    <property type="project" value="TreeGrafter"/>
</dbReference>
<evidence type="ECO:0000313" key="14">
    <source>
        <dbReference type="Proteomes" id="UP000192520"/>
    </source>
</evidence>
<evidence type="ECO:0000256" key="10">
    <source>
        <dbReference type="SAM" id="Coils"/>
    </source>
</evidence>
<dbReference type="GO" id="GO:0044183">
    <property type="term" value="F:protein folding chaperone"/>
    <property type="evidence" value="ECO:0007669"/>
    <property type="project" value="TreeGrafter"/>
</dbReference>
<dbReference type="InterPro" id="IPR037041">
    <property type="entry name" value="Trigger_fac_C_sf"/>
</dbReference>
<dbReference type="SUPFAM" id="SSF109998">
    <property type="entry name" value="Triger factor/SurA peptide-binding domain-like"/>
    <property type="match status" value="1"/>
</dbReference>
<dbReference type="Gene3D" id="1.10.3120.10">
    <property type="entry name" value="Trigger factor, C-terminal domain"/>
    <property type="match status" value="1"/>
</dbReference>
<dbReference type="EC" id="5.2.1.8" evidence="4"/>
<evidence type="ECO:0000256" key="4">
    <source>
        <dbReference type="ARBA" id="ARBA00013194"/>
    </source>
</evidence>
<dbReference type="InterPro" id="IPR008880">
    <property type="entry name" value="Trigger_fac_C"/>
</dbReference>
<evidence type="ECO:0000256" key="7">
    <source>
        <dbReference type="ARBA" id="ARBA00023186"/>
    </source>
</evidence>
<dbReference type="InterPro" id="IPR036611">
    <property type="entry name" value="Trigger_fac_ribosome-bd_sf"/>
</dbReference>
<dbReference type="GO" id="GO:0051083">
    <property type="term" value="P:'de novo' cotranslational protein folding"/>
    <property type="evidence" value="ECO:0007669"/>
    <property type="project" value="TreeGrafter"/>
</dbReference>
<evidence type="ECO:0000259" key="11">
    <source>
        <dbReference type="Pfam" id="PF05697"/>
    </source>
</evidence>
<proteinExistence type="inferred from homology"/>
<dbReference type="GO" id="GO:0043022">
    <property type="term" value="F:ribosome binding"/>
    <property type="evidence" value="ECO:0007669"/>
    <property type="project" value="TreeGrafter"/>
</dbReference>
<feature type="coiled-coil region" evidence="10">
    <location>
        <begin position="263"/>
        <end position="290"/>
    </location>
</feature>
<evidence type="ECO:0000256" key="1">
    <source>
        <dbReference type="ARBA" id="ARBA00000971"/>
    </source>
</evidence>
<dbReference type="InterPro" id="IPR008881">
    <property type="entry name" value="Trigger_fac_ribosome-bd_bac"/>
</dbReference>
<dbReference type="InterPro" id="IPR027304">
    <property type="entry name" value="Trigger_fact/SurA_dom_sf"/>
</dbReference>
<organism evidence="13 14">
    <name type="scientific">candidate division CPR3 bacterium 4484_211</name>
    <dbReference type="NCBI Taxonomy" id="1968527"/>
    <lineage>
        <taxon>Bacteria</taxon>
        <taxon>Bacteria division CPR3</taxon>
    </lineage>
</organism>
<keyword evidence="10" id="KW-0175">Coiled coil</keyword>
<evidence type="ECO:0000256" key="9">
    <source>
        <dbReference type="ARBA" id="ARBA00029986"/>
    </source>
</evidence>
<dbReference type="AlphaFoldDB" id="A0A1W9NZ66"/>
<gene>
    <name evidence="13" type="ORF">B5M47_00855</name>
</gene>
<accession>A0A1W9NZ66</accession>
<dbReference type="Pfam" id="PF05698">
    <property type="entry name" value="Trigger_C"/>
    <property type="match status" value="1"/>
</dbReference>
<feature type="coiled-coil region" evidence="10">
    <location>
        <begin position="175"/>
        <end position="237"/>
    </location>
</feature>
<keyword evidence="7" id="KW-0143">Chaperone</keyword>
<comment type="caution">
    <text evidence="13">The sequence shown here is derived from an EMBL/GenBank/DDBJ whole genome shotgun (WGS) entry which is preliminary data.</text>
</comment>
<name>A0A1W9NZ66_UNCC3</name>
<dbReference type="PANTHER" id="PTHR30560">
    <property type="entry name" value="TRIGGER FACTOR CHAPERONE AND PEPTIDYL-PROLYL CIS/TRANS ISOMERASE"/>
    <property type="match status" value="1"/>
</dbReference>
<dbReference type="STRING" id="1968527.B5M47_00855"/>
<dbReference type="GO" id="GO:0003755">
    <property type="term" value="F:peptidyl-prolyl cis-trans isomerase activity"/>
    <property type="evidence" value="ECO:0007669"/>
    <property type="project" value="UniProtKB-KW"/>
</dbReference>
<feature type="domain" description="Trigger factor ribosome-binding bacterial" evidence="11">
    <location>
        <begin position="1"/>
        <end position="156"/>
    </location>
</feature>
<feature type="domain" description="Trigger factor C-terminal" evidence="12">
    <location>
        <begin position="217"/>
        <end position="372"/>
    </location>
</feature>
<dbReference type="Proteomes" id="UP000192520">
    <property type="component" value="Unassembled WGS sequence"/>
</dbReference>
<dbReference type="EMBL" id="MZGJ01000004">
    <property type="protein sequence ID" value="OQX51389.1"/>
    <property type="molecule type" value="Genomic_DNA"/>
</dbReference>
<reference evidence="14" key="1">
    <citation type="submission" date="2017-03" db="EMBL/GenBank/DDBJ databases">
        <title>Novel pathways for hydrocarbon cycling and metabolic interdependencies in hydrothermal sediment communities.</title>
        <authorList>
            <person name="Dombrowski N."/>
            <person name="Seitz K."/>
            <person name="Teske A."/>
            <person name="Baker B."/>
        </authorList>
    </citation>
    <scope>NUCLEOTIDE SEQUENCE [LARGE SCALE GENOMIC DNA]</scope>
</reference>
<comment type="catalytic activity">
    <reaction evidence="1">
        <text>[protein]-peptidylproline (omega=180) = [protein]-peptidylproline (omega=0)</text>
        <dbReference type="Rhea" id="RHEA:16237"/>
        <dbReference type="Rhea" id="RHEA-COMP:10747"/>
        <dbReference type="Rhea" id="RHEA-COMP:10748"/>
        <dbReference type="ChEBI" id="CHEBI:83833"/>
        <dbReference type="ChEBI" id="CHEBI:83834"/>
        <dbReference type="EC" id="5.2.1.8"/>
    </reaction>
</comment>
<evidence type="ECO:0000256" key="3">
    <source>
        <dbReference type="ARBA" id="ARBA00005464"/>
    </source>
</evidence>
<dbReference type="InterPro" id="IPR005215">
    <property type="entry name" value="Trig_fac"/>
</dbReference>
<sequence>MSTKIEKLPKSKVKITAAPTKKDLEKSENKALKKLGEEISIPGFRKGNAPLPMVRDRVNTTKLALTALDFLVNDLFQQAVKKHKLWPISQPEVKLPQDIKLLEKLFSNQNRLPKYTIEYIVEVRPEIKIKDYEHLPISRPSVIIKETEIDQSIQQLFNEWKKKQPQEARCEIATAATLAEAEKKAQKENRQSKEKLAKLTKQAPDDDWAKMIGEQNLESLRKKVKKLLLNIKRANAEHQLEELIFNFLIASAPDLELPETLVKTRLEQEEKQLTKQLEQTQSTIEEFLKQRNLTIDQLRDRWRQAIERNLKIDLILNHIAQEQNIKASDQEVDDEINQISDSKIREQFENQAQREYIKYMLRQRKVVSWLKEKIGKSP</sequence>
<dbReference type="Pfam" id="PF05697">
    <property type="entry name" value="Trigger_N"/>
    <property type="match status" value="1"/>
</dbReference>
<dbReference type="PANTHER" id="PTHR30560:SF3">
    <property type="entry name" value="TRIGGER FACTOR-LIKE PROTEIN TIG, CHLOROPLASTIC"/>
    <property type="match status" value="1"/>
</dbReference>
<evidence type="ECO:0000259" key="12">
    <source>
        <dbReference type="Pfam" id="PF05698"/>
    </source>
</evidence>
<keyword evidence="8" id="KW-0413">Isomerase</keyword>
<dbReference type="SUPFAM" id="SSF102735">
    <property type="entry name" value="Trigger factor ribosome-binding domain"/>
    <property type="match status" value="1"/>
</dbReference>
<evidence type="ECO:0000256" key="5">
    <source>
        <dbReference type="ARBA" id="ARBA00016902"/>
    </source>
</evidence>
<evidence type="ECO:0000256" key="8">
    <source>
        <dbReference type="ARBA" id="ARBA00023235"/>
    </source>
</evidence>
<evidence type="ECO:0000313" key="13">
    <source>
        <dbReference type="EMBL" id="OQX51389.1"/>
    </source>
</evidence>
<keyword evidence="6" id="KW-0697">Rotamase</keyword>
<dbReference type="Gene3D" id="3.30.70.1050">
    <property type="entry name" value="Trigger factor ribosome-binding domain"/>
    <property type="match status" value="1"/>
</dbReference>
<dbReference type="GO" id="GO:0015031">
    <property type="term" value="P:protein transport"/>
    <property type="evidence" value="ECO:0007669"/>
    <property type="project" value="InterPro"/>
</dbReference>
<evidence type="ECO:0000256" key="2">
    <source>
        <dbReference type="ARBA" id="ARBA00004496"/>
    </source>
</evidence>
<comment type="subcellular location">
    <subcellularLocation>
        <location evidence="2">Cytoplasm</location>
    </subcellularLocation>
</comment>
<comment type="similarity">
    <text evidence="3">Belongs to the FKBP-type PPIase family. Tig subfamily.</text>
</comment>
<protein>
    <recommendedName>
        <fullName evidence="5">Trigger factor</fullName>
        <ecNumber evidence="4">5.2.1.8</ecNumber>
    </recommendedName>
    <alternativeName>
        <fullName evidence="9">PPIase</fullName>
    </alternativeName>
</protein>
<dbReference type="GO" id="GO:0005737">
    <property type="term" value="C:cytoplasm"/>
    <property type="evidence" value="ECO:0007669"/>
    <property type="project" value="UniProtKB-SubCell"/>
</dbReference>